<proteinExistence type="predicted"/>
<keyword evidence="2" id="KW-1185">Reference proteome</keyword>
<comment type="caution">
    <text evidence="1">The sequence shown here is derived from an EMBL/GenBank/DDBJ whole genome shotgun (WGS) entry which is preliminary data.</text>
</comment>
<evidence type="ECO:0000313" key="2">
    <source>
        <dbReference type="Proteomes" id="UP000186955"/>
    </source>
</evidence>
<reference evidence="1 2" key="1">
    <citation type="submission" date="2016-10" db="EMBL/GenBank/DDBJ databases">
        <title>Genome sequence of the ascomycete fungus Penicillium subrubescens.</title>
        <authorList>
            <person name="De Vries R.P."/>
            <person name="Peng M."/>
            <person name="Dilokpimol A."/>
            <person name="Hilden K."/>
            <person name="Makela M.R."/>
            <person name="Grigoriev I."/>
            <person name="Riley R."/>
            <person name="Granchi Z."/>
        </authorList>
    </citation>
    <scope>NUCLEOTIDE SEQUENCE [LARGE SCALE GENOMIC DNA]</scope>
    <source>
        <strain evidence="1 2">CBS 132785</strain>
    </source>
</reference>
<accession>A0A1Q5UFG1</accession>
<organism evidence="1 2">
    <name type="scientific">Penicillium subrubescens</name>
    <dbReference type="NCBI Taxonomy" id="1316194"/>
    <lineage>
        <taxon>Eukaryota</taxon>
        <taxon>Fungi</taxon>
        <taxon>Dikarya</taxon>
        <taxon>Ascomycota</taxon>
        <taxon>Pezizomycotina</taxon>
        <taxon>Eurotiomycetes</taxon>
        <taxon>Eurotiomycetidae</taxon>
        <taxon>Eurotiales</taxon>
        <taxon>Aspergillaceae</taxon>
        <taxon>Penicillium</taxon>
    </lineage>
</organism>
<gene>
    <name evidence="1" type="ORF">PENSUB_3229</name>
</gene>
<evidence type="ECO:0000313" key="1">
    <source>
        <dbReference type="EMBL" id="OKP11207.1"/>
    </source>
</evidence>
<name>A0A1Q5UFG1_9EURO</name>
<dbReference type="AlphaFoldDB" id="A0A1Q5UFG1"/>
<dbReference type="Proteomes" id="UP000186955">
    <property type="component" value="Unassembled WGS sequence"/>
</dbReference>
<protein>
    <submittedName>
        <fullName evidence="1">Uncharacterized protein</fullName>
    </submittedName>
</protein>
<dbReference type="EMBL" id="MNBE01000293">
    <property type="protein sequence ID" value="OKP11207.1"/>
    <property type="molecule type" value="Genomic_DNA"/>
</dbReference>
<sequence>MSNVESHLVGWHVQAFFHGLPPKANTINPNLTSLLQWPPGISWWLSGAISLVISWGTTSSRRICHSLEAQIEYHGD</sequence>